<dbReference type="PANTHER" id="PTHR43046">
    <property type="entry name" value="GDP-MANNOSE MANNOSYL HYDROLASE"/>
    <property type="match status" value="1"/>
</dbReference>
<evidence type="ECO:0000313" key="5">
    <source>
        <dbReference type="Proteomes" id="UP000549765"/>
    </source>
</evidence>
<gene>
    <name evidence="4" type="ORF">HF964_01940</name>
</gene>
<dbReference type="Proteomes" id="UP000549765">
    <property type="component" value="Unassembled WGS sequence"/>
</dbReference>
<protein>
    <submittedName>
        <fullName evidence="4">NUDIX hydrolase</fullName>
    </submittedName>
</protein>
<evidence type="ECO:0000313" key="4">
    <source>
        <dbReference type="EMBL" id="NKZ23569.1"/>
    </source>
</evidence>
<comment type="caution">
    <text evidence="4">The sequence shown here is derived from an EMBL/GenBank/DDBJ whole genome shotgun (WGS) entry which is preliminary data.</text>
</comment>
<dbReference type="InterPro" id="IPR000086">
    <property type="entry name" value="NUDIX_hydrolase_dom"/>
</dbReference>
<evidence type="ECO:0000256" key="2">
    <source>
        <dbReference type="ARBA" id="ARBA00022801"/>
    </source>
</evidence>
<dbReference type="PANTHER" id="PTHR43046:SF16">
    <property type="entry name" value="ADP-RIBOSE PYROPHOSPHATASE YJHB-RELATED"/>
    <property type="match status" value="1"/>
</dbReference>
<evidence type="ECO:0000256" key="1">
    <source>
        <dbReference type="ARBA" id="ARBA00001946"/>
    </source>
</evidence>
<dbReference type="Pfam" id="PF00293">
    <property type="entry name" value="NUDIX"/>
    <property type="match status" value="1"/>
</dbReference>
<dbReference type="GO" id="GO:0016787">
    <property type="term" value="F:hydrolase activity"/>
    <property type="evidence" value="ECO:0007669"/>
    <property type="project" value="UniProtKB-KW"/>
</dbReference>
<dbReference type="Gene3D" id="3.90.79.10">
    <property type="entry name" value="Nucleoside Triphosphate Pyrophosphohydrolase"/>
    <property type="match status" value="1"/>
</dbReference>
<dbReference type="Pfam" id="PF12535">
    <property type="entry name" value="Nudix_N"/>
    <property type="match status" value="1"/>
</dbReference>
<dbReference type="AlphaFoldDB" id="A0A7X6S213"/>
<dbReference type="RefSeq" id="WP_168721355.1">
    <property type="nucleotide sequence ID" value="NZ_JAAXPN010000001.1"/>
</dbReference>
<dbReference type="PRINTS" id="PR00502">
    <property type="entry name" value="NUDIXFAMILY"/>
</dbReference>
<evidence type="ECO:0000259" key="3">
    <source>
        <dbReference type="PROSITE" id="PS51462"/>
    </source>
</evidence>
<organism evidence="4 5">
    <name type="scientific">Periweissella fabalis</name>
    <dbReference type="NCBI Taxonomy" id="1070421"/>
    <lineage>
        <taxon>Bacteria</taxon>
        <taxon>Bacillati</taxon>
        <taxon>Bacillota</taxon>
        <taxon>Bacilli</taxon>
        <taxon>Lactobacillales</taxon>
        <taxon>Lactobacillaceae</taxon>
        <taxon>Periweissella</taxon>
    </lineage>
</organism>
<dbReference type="InterPro" id="IPR015797">
    <property type="entry name" value="NUDIX_hydrolase-like_dom_sf"/>
</dbReference>
<keyword evidence="2 4" id="KW-0378">Hydrolase</keyword>
<dbReference type="InterPro" id="IPR020476">
    <property type="entry name" value="Nudix_hydrolase"/>
</dbReference>
<dbReference type="SUPFAM" id="SSF55811">
    <property type="entry name" value="Nudix"/>
    <property type="match status" value="1"/>
</dbReference>
<comment type="cofactor">
    <cofactor evidence="1">
        <name>Mg(2+)</name>
        <dbReference type="ChEBI" id="CHEBI:18420"/>
    </cofactor>
</comment>
<dbReference type="PROSITE" id="PS51462">
    <property type="entry name" value="NUDIX"/>
    <property type="match status" value="1"/>
</dbReference>
<keyword evidence="5" id="KW-1185">Reference proteome</keyword>
<feature type="domain" description="Nudix hydrolase" evidence="3">
    <location>
        <begin position="66"/>
        <end position="194"/>
    </location>
</feature>
<proteinExistence type="predicted"/>
<name>A0A7X6S213_9LACO</name>
<dbReference type="Gene3D" id="6.10.250.1120">
    <property type="match status" value="1"/>
</dbReference>
<accession>A0A7X6S213</accession>
<dbReference type="InterPro" id="IPR059176">
    <property type="entry name" value="UDP-X_N"/>
</dbReference>
<dbReference type="EMBL" id="JAAXPN010000001">
    <property type="protein sequence ID" value="NKZ23569.1"/>
    <property type="molecule type" value="Genomic_DNA"/>
</dbReference>
<sequence>MTIPTNLFKQYQRLLTLADAGLFYGNDEFDKERYKEIKAIATTLLATITTDSIDKLTSVLAHSDGYPTPKVDVRVLIEENQQILLVQDKRTQQWSLPGGYAEVGYTPAENARKEVREETGLEVQIDELAAVYDTALRDDIPQLFQYYKLIFRATIVSGQFSANSETNNAKFFALDALPPLSKNRTTAEQICQLTNQQTPYFE</sequence>
<reference evidence="4 5" key="1">
    <citation type="submission" date="2020-04" db="EMBL/GenBank/DDBJ databases">
        <title>MicrobeNet Type strains.</title>
        <authorList>
            <person name="Nicholson A.C."/>
        </authorList>
    </citation>
    <scope>NUCLEOTIDE SEQUENCE [LARGE SCALE GENOMIC DNA]</scope>
    <source>
        <strain evidence="4 5">CCUG 61472</strain>
    </source>
</reference>